<sequence length="239" mass="26237">MSSPTIFPLTAESLSILNSETSHLSVSSDDMDGCASECSYYSLPELENDEWLGRIPASEVRKQAKLVPDVALPGVRYPQELHNKEGLPLRVPGPWKEYPLCLNGRFVYGNPGPARVVVNPSVPDGHDVIYHTTRGNSGFLQAKYRPKGHGKGPLRKLVPQPSLPLPSPTLASSPPSPPTPPSVYGTAWTNQGYYNAPAWPNYCTNYYFQSAVMAPNAMLQCYPGFQPLNISPPQFWPVI</sequence>
<evidence type="ECO:0000256" key="2">
    <source>
        <dbReference type="ARBA" id="ARBA00022801"/>
    </source>
</evidence>
<name>A0A8H4LEA8_9HYPO</name>
<dbReference type="Pfam" id="PF00545">
    <property type="entry name" value="Ribonuclease"/>
    <property type="match status" value="1"/>
</dbReference>
<evidence type="ECO:0000313" key="5">
    <source>
        <dbReference type="Proteomes" id="UP000554235"/>
    </source>
</evidence>
<organism evidence="4 5">
    <name type="scientific">Fusarium albosuccineum</name>
    <dbReference type="NCBI Taxonomy" id="1237068"/>
    <lineage>
        <taxon>Eukaryota</taxon>
        <taxon>Fungi</taxon>
        <taxon>Dikarya</taxon>
        <taxon>Ascomycota</taxon>
        <taxon>Pezizomycotina</taxon>
        <taxon>Sordariomycetes</taxon>
        <taxon>Hypocreomycetidae</taxon>
        <taxon>Hypocreales</taxon>
        <taxon>Nectriaceae</taxon>
        <taxon>Fusarium</taxon>
        <taxon>Fusarium decemcellulare species complex</taxon>
    </lineage>
</organism>
<comment type="caution">
    <text evidence="4">The sequence shown here is derived from an EMBL/GenBank/DDBJ whole genome shotgun (WGS) entry which is preliminary data.</text>
</comment>
<dbReference type="InterPro" id="IPR000026">
    <property type="entry name" value="N1-like"/>
</dbReference>
<evidence type="ECO:0000256" key="1">
    <source>
        <dbReference type="ARBA" id="ARBA00022722"/>
    </source>
</evidence>
<evidence type="ECO:0000313" key="4">
    <source>
        <dbReference type="EMBL" id="KAF4467381.1"/>
    </source>
</evidence>
<dbReference type="InterPro" id="IPR016191">
    <property type="entry name" value="Ribonuclease/ribotoxin"/>
</dbReference>
<dbReference type="GO" id="GO:0003723">
    <property type="term" value="F:RNA binding"/>
    <property type="evidence" value="ECO:0007669"/>
    <property type="project" value="InterPro"/>
</dbReference>
<proteinExistence type="predicted"/>
<keyword evidence="1" id="KW-0540">Nuclease</keyword>
<evidence type="ECO:0000256" key="3">
    <source>
        <dbReference type="SAM" id="MobiDB-lite"/>
    </source>
</evidence>
<dbReference type="EMBL" id="JAADYS010000754">
    <property type="protein sequence ID" value="KAF4467381.1"/>
    <property type="molecule type" value="Genomic_DNA"/>
</dbReference>
<dbReference type="Proteomes" id="UP000554235">
    <property type="component" value="Unassembled WGS sequence"/>
</dbReference>
<accession>A0A8H4LEA8</accession>
<gene>
    <name evidence="4" type="ORF">FALBO_5737</name>
</gene>
<reference evidence="4 5" key="1">
    <citation type="submission" date="2020-01" db="EMBL/GenBank/DDBJ databases">
        <title>Identification and distribution of gene clusters putatively required for synthesis of sphingolipid metabolism inhibitors in phylogenetically diverse species of the filamentous fungus Fusarium.</title>
        <authorList>
            <person name="Kim H.-S."/>
            <person name="Busman M."/>
            <person name="Brown D.W."/>
            <person name="Divon H."/>
            <person name="Uhlig S."/>
            <person name="Proctor R.H."/>
        </authorList>
    </citation>
    <scope>NUCLEOTIDE SEQUENCE [LARGE SCALE GENOMIC DNA]</scope>
    <source>
        <strain evidence="4 5">NRRL 20459</strain>
    </source>
</reference>
<keyword evidence="2" id="KW-0378">Hydrolase</keyword>
<dbReference type="GO" id="GO:0004521">
    <property type="term" value="F:RNA endonuclease activity"/>
    <property type="evidence" value="ECO:0007669"/>
    <property type="project" value="InterPro"/>
</dbReference>
<dbReference type="AlphaFoldDB" id="A0A8H4LEA8"/>
<protein>
    <submittedName>
        <fullName evidence="4">Extracellular guanyl-specific ribonuclease fl2</fullName>
    </submittedName>
</protein>
<keyword evidence="5" id="KW-1185">Reference proteome</keyword>
<dbReference type="GO" id="GO:0016787">
    <property type="term" value="F:hydrolase activity"/>
    <property type="evidence" value="ECO:0007669"/>
    <property type="project" value="UniProtKB-KW"/>
</dbReference>
<feature type="region of interest" description="Disordered" evidence="3">
    <location>
        <begin position="139"/>
        <end position="182"/>
    </location>
</feature>
<dbReference type="OrthoDB" id="5099826at2759"/>
<feature type="compositionally biased region" description="Basic residues" evidence="3">
    <location>
        <begin position="144"/>
        <end position="154"/>
    </location>
</feature>
<dbReference type="SUPFAM" id="SSF53933">
    <property type="entry name" value="Microbial ribonucleases"/>
    <property type="match status" value="1"/>
</dbReference>
<dbReference type="Gene3D" id="3.10.450.30">
    <property type="entry name" value="Microbial ribonucleases"/>
    <property type="match status" value="1"/>
</dbReference>